<dbReference type="EMBL" id="JPVP01000060">
    <property type="protein sequence ID" value="KGR81534.1"/>
    <property type="molecule type" value="Genomic_DNA"/>
</dbReference>
<dbReference type="STRING" id="1220589.CD32_19450"/>
<dbReference type="GO" id="GO:0016740">
    <property type="term" value="F:transferase activity"/>
    <property type="evidence" value="ECO:0007669"/>
    <property type="project" value="UniProtKB-KW"/>
</dbReference>
<dbReference type="OrthoDB" id="2730244at2"/>
<dbReference type="Gene3D" id="1.25.40.10">
    <property type="entry name" value="Tetratricopeptide repeat domain"/>
    <property type="match status" value="1"/>
</dbReference>
<evidence type="ECO:0000256" key="1">
    <source>
        <dbReference type="PROSITE-ProRule" id="PRU00339"/>
    </source>
</evidence>
<keyword evidence="1" id="KW-0802">TPR repeat</keyword>
<dbReference type="RefSeq" id="WP_036157922.1">
    <property type="nucleotide sequence ID" value="NZ_AVCX01000001.1"/>
</dbReference>
<protein>
    <submittedName>
        <fullName evidence="2">O-linked GlcNAc transferase</fullName>
    </submittedName>
</protein>
<sequence length="234" mass="27417">MHEMEQYFYNGQVHRSLEAARQVKEDTPEAETAKQLITLYERFGVPAIPCYTKKEKQSMERADETYQEMDEVFAIRAIKGEGDFSARIKELEQTAKEGAEEEKAMSFFTQGHLFLFAHHYDESVHCFIQAVNNEPNKALYYGMAAQTMNRFSYPPFEVLGYLERAIELDPENARWHWNKSIVLTTLFKDLQQEMFLENALIALEEARDCLREEQTSLKSAIDNTFETMRDYVFQ</sequence>
<dbReference type="InterPro" id="IPR019734">
    <property type="entry name" value="TPR_rpt"/>
</dbReference>
<dbReference type="Proteomes" id="UP000030437">
    <property type="component" value="Unassembled WGS sequence"/>
</dbReference>
<dbReference type="PROSITE" id="PS50005">
    <property type="entry name" value="TPR"/>
    <property type="match status" value="1"/>
</dbReference>
<gene>
    <name evidence="2" type="ORF">CD32_19450</name>
</gene>
<organism evidence="2 3">
    <name type="scientific">Lysinibacillus odysseyi 34hs-1 = NBRC 100172</name>
    <dbReference type="NCBI Taxonomy" id="1220589"/>
    <lineage>
        <taxon>Bacteria</taxon>
        <taxon>Bacillati</taxon>
        <taxon>Bacillota</taxon>
        <taxon>Bacilli</taxon>
        <taxon>Bacillales</taxon>
        <taxon>Bacillaceae</taxon>
        <taxon>Lysinibacillus</taxon>
    </lineage>
</organism>
<name>A0A0A3I9Y2_9BACI</name>
<evidence type="ECO:0000313" key="2">
    <source>
        <dbReference type="EMBL" id="KGR81534.1"/>
    </source>
</evidence>
<dbReference type="InterPro" id="IPR011990">
    <property type="entry name" value="TPR-like_helical_dom_sf"/>
</dbReference>
<keyword evidence="2" id="KW-0808">Transferase</keyword>
<keyword evidence="3" id="KW-1185">Reference proteome</keyword>
<accession>A0A0A3I9Y2</accession>
<dbReference type="SUPFAM" id="SSF48452">
    <property type="entry name" value="TPR-like"/>
    <property type="match status" value="1"/>
</dbReference>
<evidence type="ECO:0000313" key="3">
    <source>
        <dbReference type="Proteomes" id="UP000030437"/>
    </source>
</evidence>
<proteinExistence type="predicted"/>
<dbReference type="eggNOG" id="COG4783">
    <property type="taxonomic scope" value="Bacteria"/>
</dbReference>
<feature type="repeat" description="TPR" evidence="1">
    <location>
        <begin position="104"/>
        <end position="137"/>
    </location>
</feature>
<comment type="caution">
    <text evidence="2">The sequence shown here is derived from an EMBL/GenBank/DDBJ whole genome shotgun (WGS) entry which is preliminary data.</text>
</comment>
<dbReference type="AlphaFoldDB" id="A0A0A3I9Y2"/>
<reference evidence="2 3" key="1">
    <citation type="submission" date="2014-02" db="EMBL/GenBank/DDBJ databases">
        <title>Draft genome sequence of Lysinibacillus odysseyi NBRC 100172.</title>
        <authorList>
            <person name="Zhang F."/>
            <person name="Wang G."/>
            <person name="Zhang L."/>
        </authorList>
    </citation>
    <scope>NUCLEOTIDE SEQUENCE [LARGE SCALE GENOMIC DNA]</scope>
    <source>
        <strain evidence="2 3">NBRC 100172</strain>
    </source>
</reference>